<comment type="caution">
    <text evidence="3">The sequence shown here is derived from an EMBL/GenBank/DDBJ whole genome shotgun (WGS) entry which is preliminary data.</text>
</comment>
<accession>A0ABQ0RRS0</accession>
<name>A0ABQ0RRS0_9PSEU</name>
<dbReference type="EMBL" id="BJNH01000004">
    <property type="protein sequence ID" value="GEC23343.1"/>
    <property type="molecule type" value="Genomic_DNA"/>
</dbReference>
<feature type="domain" description="ChsH2 C-terminal OB-fold" evidence="2">
    <location>
        <begin position="69"/>
        <end position="121"/>
    </location>
</feature>
<dbReference type="InterPro" id="IPR012340">
    <property type="entry name" value="NA-bd_OB-fold"/>
</dbReference>
<dbReference type="Pfam" id="PF01796">
    <property type="entry name" value="OB_ChsH2_C"/>
    <property type="match status" value="1"/>
</dbReference>
<dbReference type="InterPro" id="IPR002878">
    <property type="entry name" value="ChsH2_C"/>
</dbReference>
<sequence length="147" mass="15301">MLGIDNQTFVCLHVDVTIVDPRPRIVAAPDGAGLVTGVRCADHERCPGRAAFDWPACPSCGGAVEPAEFGPGGTVWSSTVVRIPVPGRTPPYPLAYVDLDDGPRVLAHTTEQQPIGARVRLLGPSAPHLMGHPGDGDGGDVRAEPSP</sequence>
<organism evidence="3 4">
    <name type="scientific">Pseudonocardia saturnea</name>
    <dbReference type="NCBI Taxonomy" id="33909"/>
    <lineage>
        <taxon>Bacteria</taxon>
        <taxon>Bacillati</taxon>
        <taxon>Actinomycetota</taxon>
        <taxon>Actinomycetes</taxon>
        <taxon>Pseudonocardiales</taxon>
        <taxon>Pseudonocardiaceae</taxon>
        <taxon>Pseudonocardia</taxon>
    </lineage>
</organism>
<dbReference type="PANTHER" id="PTHR34075:SF5">
    <property type="entry name" value="BLR3430 PROTEIN"/>
    <property type="match status" value="1"/>
</dbReference>
<protein>
    <recommendedName>
        <fullName evidence="2">ChsH2 C-terminal OB-fold domain-containing protein</fullName>
    </recommendedName>
</protein>
<dbReference type="Proteomes" id="UP000320693">
    <property type="component" value="Unassembled WGS sequence"/>
</dbReference>
<reference evidence="3 4" key="1">
    <citation type="submission" date="2019-06" db="EMBL/GenBank/DDBJ databases">
        <title>Whole genome shotgun sequence of Pseudonocardia saturnea NBRC 14499.</title>
        <authorList>
            <person name="Hosoyama A."/>
            <person name="Uohara A."/>
            <person name="Ohji S."/>
            <person name="Ichikawa N."/>
        </authorList>
    </citation>
    <scope>NUCLEOTIDE SEQUENCE [LARGE SCALE GENOMIC DNA]</scope>
    <source>
        <strain evidence="3 4">NBRC 14499</strain>
    </source>
</reference>
<dbReference type="InterPro" id="IPR052513">
    <property type="entry name" value="Thioester_dehydratase-like"/>
</dbReference>
<evidence type="ECO:0000256" key="1">
    <source>
        <dbReference type="SAM" id="MobiDB-lite"/>
    </source>
</evidence>
<gene>
    <name evidence="3" type="ORF">PSA01_03720</name>
</gene>
<feature type="region of interest" description="Disordered" evidence="1">
    <location>
        <begin position="123"/>
        <end position="147"/>
    </location>
</feature>
<dbReference type="SUPFAM" id="SSF50249">
    <property type="entry name" value="Nucleic acid-binding proteins"/>
    <property type="match status" value="1"/>
</dbReference>
<proteinExistence type="predicted"/>
<evidence type="ECO:0000259" key="2">
    <source>
        <dbReference type="Pfam" id="PF01796"/>
    </source>
</evidence>
<dbReference type="PANTHER" id="PTHR34075">
    <property type="entry name" value="BLR3430 PROTEIN"/>
    <property type="match status" value="1"/>
</dbReference>
<keyword evidence="4" id="KW-1185">Reference proteome</keyword>
<evidence type="ECO:0000313" key="3">
    <source>
        <dbReference type="EMBL" id="GEC23343.1"/>
    </source>
</evidence>
<evidence type="ECO:0000313" key="4">
    <source>
        <dbReference type="Proteomes" id="UP000320693"/>
    </source>
</evidence>